<evidence type="ECO:0000313" key="2">
    <source>
        <dbReference type="Proteomes" id="UP000199158"/>
    </source>
</evidence>
<dbReference type="RefSeq" id="WP_162840829.1">
    <property type="nucleotide sequence ID" value="NZ_FOCG01000001.1"/>
</dbReference>
<proteinExistence type="predicted"/>
<keyword evidence="2" id="KW-1185">Reference proteome</keyword>
<dbReference type="Proteomes" id="UP000199158">
    <property type="component" value="Unassembled WGS sequence"/>
</dbReference>
<dbReference type="STRING" id="474960.SAMN05216180_1386"/>
<reference evidence="1 2" key="1">
    <citation type="submission" date="2016-10" db="EMBL/GenBank/DDBJ databases">
        <authorList>
            <person name="de Groot N.N."/>
        </authorList>
    </citation>
    <scope>NUCLEOTIDE SEQUENCE [LARGE SCALE GENOMIC DNA]</scope>
    <source>
        <strain evidence="1 2">CGMCC 1.5070</strain>
    </source>
</reference>
<name>A0A1H8AJS4_9FIRM</name>
<accession>A0A1H8AJS4</accession>
<dbReference type="EMBL" id="FOCG01000001">
    <property type="protein sequence ID" value="SEM71032.1"/>
    <property type="molecule type" value="Genomic_DNA"/>
</dbReference>
<protein>
    <submittedName>
        <fullName evidence="1">Uncharacterized protein</fullName>
    </submittedName>
</protein>
<evidence type="ECO:0000313" key="1">
    <source>
        <dbReference type="EMBL" id="SEM71032.1"/>
    </source>
</evidence>
<dbReference type="AlphaFoldDB" id="A0A1H8AJS4"/>
<sequence length="50" mass="5607">MLWLQKAYPDCCNGHCVPNCVKMRFCKFSVSSQVNSRIGIGAGIFVNNRL</sequence>
<organism evidence="1 2">
    <name type="scientific">Hydrogenoanaerobacterium saccharovorans</name>
    <dbReference type="NCBI Taxonomy" id="474960"/>
    <lineage>
        <taxon>Bacteria</taxon>
        <taxon>Bacillati</taxon>
        <taxon>Bacillota</taxon>
        <taxon>Clostridia</taxon>
        <taxon>Eubacteriales</taxon>
        <taxon>Oscillospiraceae</taxon>
        <taxon>Hydrogenoanaerobacterium</taxon>
    </lineage>
</organism>
<gene>
    <name evidence="1" type="ORF">SAMN05216180_1386</name>
</gene>